<evidence type="ECO:0000313" key="2">
    <source>
        <dbReference type="EMBL" id="VEU81036.1"/>
    </source>
</evidence>
<dbReference type="PANTHER" id="PTHR33169:SF14">
    <property type="entry name" value="TRANSCRIPTIONAL REGULATOR RV3488"/>
    <property type="match status" value="1"/>
</dbReference>
<proteinExistence type="predicted"/>
<reference evidence="2 3" key="1">
    <citation type="submission" date="2019-01" db="EMBL/GenBank/DDBJ databases">
        <authorList>
            <consortium name="Pathogen Informatics"/>
        </authorList>
    </citation>
    <scope>NUCLEOTIDE SEQUENCE [LARGE SCALE GENOMIC DNA]</scope>
    <source>
        <strain evidence="2 3">NCTC10138</strain>
    </source>
</reference>
<sequence>MDTVLENLILELNRGTQVLTVLNILRDEQYGYALLQKLNDNDISIEAGTLYPLLRRLEKQNLLVSSWDKLEPRPRKYYKISNYGEEVLKKLKTEWSKIVKSMMNVLEV</sequence>
<evidence type="ECO:0000313" key="3">
    <source>
        <dbReference type="Proteomes" id="UP000289841"/>
    </source>
</evidence>
<protein>
    <submittedName>
        <fullName evidence="2">Lineage-specific thermal regulator protein</fullName>
    </submittedName>
</protein>
<dbReference type="SUPFAM" id="SSF46785">
    <property type="entry name" value="Winged helix' DNA-binding domain"/>
    <property type="match status" value="1"/>
</dbReference>
<organism evidence="2 3">
    <name type="scientific">Haploplasma axanthum</name>
    <name type="common">Acholeplasma axanthum</name>
    <dbReference type="NCBI Taxonomy" id="29552"/>
    <lineage>
        <taxon>Bacteria</taxon>
        <taxon>Bacillati</taxon>
        <taxon>Mycoplasmatota</taxon>
        <taxon>Mollicutes</taxon>
        <taxon>Acholeplasmatales</taxon>
        <taxon>Acholeplasmataceae</taxon>
        <taxon>Haploplasma</taxon>
    </lineage>
</organism>
<name>A0A449BF23_HAPAX</name>
<dbReference type="OrthoDB" id="9808017at2"/>
<gene>
    <name evidence="2" type="ORF">NCTC10138_01427</name>
</gene>
<dbReference type="PANTHER" id="PTHR33169">
    <property type="entry name" value="PADR-FAMILY TRANSCRIPTIONAL REGULATOR"/>
    <property type="match status" value="1"/>
</dbReference>
<feature type="domain" description="Transcription regulator PadR N-terminal" evidence="1">
    <location>
        <begin position="21"/>
        <end position="89"/>
    </location>
</feature>
<dbReference type="RefSeq" id="WP_026389953.1">
    <property type="nucleotide sequence ID" value="NZ_LR215048.1"/>
</dbReference>
<dbReference type="KEGG" id="aaxa:NCTC10138_01427"/>
<accession>A0A449BF23</accession>
<dbReference type="AlphaFoldDB" id="A0A449BF23"/>
<dbReference type="InterPro" id="IPR005149">
    <property type="entry name" value="Tscrpt_reg_PadR_N"/>
</dbReference>
<dbReference type="STRING" id="1278311.GCA_000428705_00118"/>
<dbReference type="Gene3D" id="1.10.10.10">
    <property type="entry name" value="Winged helix-like DNA-binding domain superfamily/Winged helix DNA-binding domain"/>
    <property type="match status" value="1"/>
</dbReference>
<dbReference type="InterPro" id="IPR036390">
    <property type="entry name" value="WH_DNA-bd_sf"/>
</dbReference>
<dbReference type="InterPro" id="IPR036388">
    <property type="entry name" value="WH-like_DNA-bd_sf"/>
</dbReference>
<evidence type="ECO:0000259" key="1">
    <source>
        <dbReference type="Pfam" id="PF03551"/>
    </source>
</evidence>
<dbReference type="Pfam" id="PF03551">
    <property type="entry name" value="PadR"/>
    <property type="match status" value="1"/>
</dbReference>
<dbReference type="Proteomes" id="UP000289841">
    <property type="component" value="Chromosome"/>
</dbReference>
<dbReference type="EMBL" id="LR215048">
    <property type="protein sequence ID" value="VEU81036.1"/>
    <property type="molecule type" value="Genomic_DNA"/>
</dbReference>
<dbReference type="InterPro" id="IPR052509">
    <property type="entry name" value="Metal_resp_DNA-bind_regulator"/>
</dbReference>
<keyword evidence="3" id="KW-1185">Reference proteome</keyword>